<dbReference type="Proteomes" id="UP000008225">
    <property type="component" value="Chromosome 6"/>
</dbReference>
<keyword evidence="2" id="KW-1185">Reference proteome</keyword>
<evidence type="ECO:0000313" key="2">
    <source>
        <dbReference type="Proteomes" id="UP000008225"/>
    </source>
</evidence>
<dbReference type="AlphaFoldDB" id="A0A8I3XBZ6"/>
<reference evidence="1 2" key="1">
    <citation type="submission" date="2009-03" db="EMBL/GenBank/DDBJ databases">
        <authorList>
            <person name="Warren W."/>
            <person name="Ye L."/>
            <person name="Minx P."/>
            <person name="Worley K."/>
            <person name="Gibbs R."/>
            <person name="Wilson R.K."/>
        </authorList>
    </citation>
    <scope>NUCLEOTIDE SEQUENCE [LARGE SCALE GENOMIC DNA]</scope>
</reference>
<protein>
    <submittedName>
        <fullName evidence="1">Uncharacterized protein</fullName>
    </submittedName>
</protein>
<sequence length="95" mass="10782">MYFWRWSLPLFPRLEYSGMISAHCNLYLPSPSDSPASASQVAGITGTHYHTWLIFVFLVERGFALFTQAGVQWHDLSSLQPLPPGFKRISHLQSS</sequence>
<dbReference type="PANTHER" id="PTHR12138">
    <property type="entry name" value="PRIMATE-EXPANDED PROTEIN FAMILY"/>
    <property type="match status" value="1"/>
</dbReference>
<evidence type="ECO:0000313" key="1">
    <source>
        <dbReference type="Ensembl" id="ENSCJAP00000092566.1"/>
    </source>
</evidence>
<dbReference type="PANTHER" id="PTHR12138:SF152">
    <property type="entry name" value="C2H2-TYPE DOMAIN-CONTAINING PROTEIN"/>
    <property type="match status" value="1"/>
</dbReference>
<reference evidence="1" key="3">
    <citation type="submission" date="2025-09" db="UniProtKB">
        <authorList>
            <consortium name="Ensembl"/>
        </authorList>
    </citation>
    <scope>IDENTIFICATION</scope>
</reference>
<name>A0A8I3XBZ6_CALJA</name>
<dbReference type="GeneTree" id="ENSGT01150000286943"/>
<accession>A0A8I3XBZ6</accession>
<dbReference type="Ensembl" id="ENSCJAT00000125219.1">
    <property type="protein sequence ID" value="ENSCJAP00000092566.1"/>
    <property type="gene ID" value="ENSCJAG00000080567.1"/>
</dbReference>
<reference evidence="1" key="2">
    <citation type="submission" date="2025-08" db="UniProtKB">
        <authorList>
            <consortium name="Ensembl"/>
        </authorList>
    </citation>
    <scope>IDENTIFICATION</scope>
</reference>
<proteinExistence type="predicted"/>
<dbReference type="OMA" id="CSCKPHS"/>
<organism evidence="1 2">
    <name type="scientific">Callithrix jacchus</name>
    <name type="common">White-tufted-ear marmoset</name>
    <name type="synonym">Simia Jacchus</name>
    <dbReference type="NCBI Taxonomy" id="9483"/>
    <lineage>
        <taxon>Eukaryota</taxon>
        <taxon>Metazoa</taxon>
        <taxon>Chordata</taxon>
        <taxon>Craniata</taxon>
        <taxon>Vertebrata</taxon>
        <taxon>Euteleostomi</taxon>
        <taxon>Mammalia</taxon>
        <taxon>Eutheria</taxon>
        <taxon>Euarchontoglires</taxon>
        <taxon>Primates</taxon>
        <taxon>Haplorrhini</taxon>
        <taxon>Platyrrhini</taxon>
        <taxon>Cebidae</taxon>
        <taxon>Callitrichinae</taxon>
        <taxon>Callithrix</taxon>
        <taxon>Callithrix</taxon>
    </lineage>
</organism>